<dbReference type="EnsemblMetazoa" id="CPIJ009216-RA">
    <property type="protein sequence ID" value="CPIJ009216-PA"/>
    <property type="gene ID" value="CPIJ009216"/>
</dbReference>
<name>B0WQ94_CULQU</name>
<reference evidence="3" key="1">
    <citation type="submission" date="2007-03" db="EMBL/GenBank/DDBJ databases">
        <title>Annotation of Culex pipiens quinquefasciatus.</title>
        <authorList>
            <consortium name="The Broad Institute Genome Sequencing Platform"/>
            <person name="Atkinson P.W."/>
            <person name="Hemingway J."/>
            <person name="Christensen B.M."/>
            <person name="Higgs S."/>
            <person name="Kodira C."/>
            <person name="Hannick L."/>
            <person name="Megy K."/>
            <person name="O'Leary S."/>
            <person name="Pearson M."/>
            <person name="Haas B.J."/>
            <person name="Mauceli E."/>
            <person name="Wortman J.R."/>
            <person name="Lee N.H."/>
            <person name="Guigo R."/>
            <person name="Stanke M."/>
            <person name="Alvarado L."/>
            <person name="Amedeo P."/>
            <person name="Antoine C.H."/>
            <person name="Arensburger P."/>
            <person name="Bidwell S.L."/>
            <person name="Crawford M."/>
            <person name="Camaro F."/>
            <person name="Devon K."/>
            <person name="Engels R."/>
            <person name="Hammond M."/>
            <person name="Howarth C."/>
            <person name="Koehrsen M."/>
            <person name="Lawson D."/>
            <person name="Montgomery P."/>
            <person name="Nene V."/>
            <person name="Nusbaum C."/>
            <person name="Puiu D."/>
            <person name="Romero-Severson J."/>
            <person name="Severson D.W."/>
            <person name="Shumway M."/>
            <person name="Sisk P."/>
            <person name="Stolte C."/>
            <person name="Zeng Q."/>
            <person name="Eisenstadt E."/>
            <person name="Fraser-Liggett C."/>
            <person name="Strausberg R."/>
            <person name="Galagan J."/>
            <person name="Birren B."/>
            <person name="Collins F.H."/>
        </authorList>
    </citation>
    <scope>NUCLEOTIDE SEQUENCE [LARGE SCALE GENOMIC DNA]</scope>
    <source>
        <strain evidence="3">JHB</strain>
    </source>
</reference>
<dbReference type="HOGENOM" id="CLU_1290098_0_0_1"/>
<evidence type="ECO:0000313" key="5">
    <source>
        <dbReference type="Proteomes" id="UP000002320"/>
    </source>
</evidence>
<sequence length="214" mass="23678">MESSEALLDVPGDTCCTHRQQPDRQRKSECVDEDPFCSTSRRPGWFPPQSSPTGRTSTEELVLCRRFEMHHSTTTTTSEEHRERGQPLTTIENSRISNILYKISSIQPPIQVTSSFDSSPPPLLQVVPANQTLPRGSVAMLPCRGSGPFSPKIYWKKNGTDITALGARFSIVQGGTLKIDGVVLKGPRRRVITSLLRASVFTCEANRAERAPQV</sequence>
<dbReference type="Proteomes" id="UP000002320">
    <property type="component" value="Unassembled WGS sequence"/>
</dbReference>
<dbReference type="SUPFAM" id="SSF48726">
    <property type="entry name" value="Immunoglobulin"/>
    <property type="match status" value="1"/>
</dbReference>
<dbReference type="InParanoid" id="B0WQ94"/>
<evidence type="ECO:0000313" key="4">
    <source>
        <dbReference type="EnsemblMetazoa" id="CPIJ009216-PA"/>
    </source>
</evidence>
<keyword evidence="5" id="KW-1185">Reference proteome</keyword>
<accession>B0WQ94</accession>
<feature type="region of interest" description="Disordered" evidence="1">
    <location>
        <begin position="1"/>
        <end position="57"/>
    </location>
</feature>
<dbReference type="EMBL" id="DS232037">
    <property type="protein sequence ID" value="EDS32757.1"/>
    <property type="molecule type" value="Genomic_DNA"/>
</dbReference>
<proteinExistence type="predicted"/>
<feature type="region of interest" description="Disordered" evidence="1">
    <location>
        <begin position="70"/>
        <end position="89"/>
    </location>
</feature>
<dbReference type="VEuPathDB" id="VectorBase:CPIJ009216"/>
<dbReference type="KEGG" id="cqu:CpipJ_CPIJ009216"/>
<protein>
    <submittedName>
        <fullName evidence="3 4">Roundabout 1</fullName>
    </submittedName>
</protein>
<dbReference type="InterPro" id="IPR036179">
    <property type="entry name" value="Ig-like_dom_sf"/>
</dbReference>
<reference evidence="4" key="2">
    <citation type="submission" date="2021-02" db="UniProtKB">
        <authorList>
            <consortium name="EnsemblMetazoa"/>
        </authorList>
    </citation>
    <scope>IDENTIFICATION</scope>
    <source>
        <strain evidence="4">JHB</strain>
    </source>
</reference>
<organism>
    <name type="scientific">Culex quinquefasciatus</name>
    <name type="common">Southern house mosquito</name>
    <name type="synonym">Culex pungens</name>
    <dbReference type="NCBI Taxonomy" id="7176"/>
    <lineage>
        <taxon>Eukaryota</taxon>
        <taxon>Metazoa</taxon>
        <taxon>Ecdysozoa</taxon>
        <taxon>Arthropoda</taxon>
        <taxon>Hexapoda</taxon>
        <taxon>Insecta</taxon>
        <taxon>Pterygota</taxon>
        <taxon>Neoptera</taxon>
        <taxon>Endopterygota</taxon>
        <taxon>Diptera</taxon>
        <taxon>Nematocera</taxon>
        <taxon>Culicoidea</taxon>
        <taxon>Culicidae</taxon>
        <taxon>Culicinae</taxon>
        <taxon>Culicini</taxon>
        <taxon>Culex</taxon>
        <taxon>Culex</taxon>
    </lineage>
</organism>
<gene>
    <name evidence="4" type="primary">6041651</name>
    <name evidence="3" type="ORF">CpipJ_CPIJ009216</name>
</gene>
<evidence type="ECO:0000259" key="2">
    <source>
        <dbReference type="PROSITE" id="PS50835"/>
    </source>
</evidence>
<dbReference type="eggNOG" id="KOG4222">
    <property type="taxonomic scope" value="Eukaryota"/>
</dbReference>
<dbReference type="STRING" id="7176.B0WQ94"/>
<dbReference type="PROSITE" id="PS50835">
    <property type="entry name" value="IG_LIKE"/>
    <property type="match status" value="1"/>
</dbReference>
<evidence type="ECO:0000256" key="1">
    <source>
        <dbReference type="SAM" id="MobiDB-lite"/>
    </source>
</evidence>
<feature type="compositionally biased region" description="Basic and acidic residues" evidence="1">
    <location>
        <begin position="20"/>
        <end position="30"/>
    </location>
</feature>
<dbReference type="InterPro" id="IPR007110">
    <property type="entry name" value="Ig-like_dom"/>
</dbReference>
<dbReference type="InterPro" id="IPR013783">
    <property type="entry name" value="Ig-like_fold"/>
</dbReference>
<evidence type="ECO:0000313" key="3">
    <source>
        <dbReference type="EMBL" id="EDS32757.1"/>
    </source>
</evidence>
<dbReference type="AlphaFoldDB" id="B0WQ94"/>
<feature type="domain" description="Ig-like" evidence="2">
    <location>
        <begin position="122"/>
        <end position="214"/>
    </location>
</feature>
<dbReference type="Gene3D" id="2.60.40.10">
    <property type="entry name" value="Immunoglobulins"/>
    <property type="match status" value="1"/>
</dbReference>